<dbReference type="AlphaFoldDB" id="A0AAV3X9C5"/>
<dbReference type="RefSeq" id="WP_226578552.1">
    <property type="nucleotide sequence ID" value="NZ_BLAY01000026.1"/>
</dbReference>
<dbReference type="InterPro" id="IPR050245">
    <property type="entry name" value="PrsA_foldase"/>
</dbReference>
<dbReference type="PANTHER" id="PTHR47245:SF1">
    <property type="entry name" value="FOLDASE PROTEIN PRSA"/>
    <property type="match status" value="1"/>
</dbReference>
<dbReference type="PROSITE" id="PS50198">
    <property type="entry name" value="PPIC_PPIASE_2"/>
    <property type="match status" value="1"/>
</dbReference>
<organism evidence="8 9">
    <name type="scientific">Microseira wollei NIES-4236</name>
    <dbReference type="NCBI Taxonomy" id="2530354"/>
    <lineage>
        <taxon>Bacteria</taxon>
        <taxon>Bacillati</taxon>
        <taxon>Cyanobacteriota</taxon>
        <taxon>Cyanophyceae</taxon>
        <taxon>Oscillatoriophycideae</taxon>
        <taxon>Aerosakkonematales</taxon>
        <taxon>Aerosakkonemataceae</taxon>
        <taxon>Microseira</taxon>
    </lineage>
</organism>
<dbReference type="InterPro" id="IPR000297">
    <property type="entry name" value="PPIase_PpiC"/>
</dbReference>
<evidence type="ECO:0000256" key="2">
    <source>
        <dbReference type="ARBA" id="ARBA00013194"/>
    </source>
</evidence>
<feature type="domain" description="PpiC" evidence="7">
    <location>
        <begin position="119"/>
        <end position="210"/>
    </location>
</feature>
<gene>
    <name evidence="8" type="ORF">MiSe_20580</name>
</gene>
<name>A0AAV3X9C5_9CYAN</name>
<evidence type="ECO:0000256" key="3">
    <source>
        <dbReference type="ARBA" id="ARBA00022729"/>
    </source>
</evidence>
<evidence type="ECO:0000313" key="9">
    <source>
        <dbReference type="Proteomes" id="UP001050975"/>
    </source>
</evidence>
<dbReference type="InterPro" id="IPR046357">
    <property type="entry name" value="PPIase_dom_sf"/>
</dbReference>
<dbReference type="InterPro" id="IPR027304">
    <property type="entry name" value="Trigger_fact/SurA_dom_sf"/>
</dbReference>
<evidence type="ECO:0000256" key="4">
    <source>
        <dbReference type="ARBA" id="ARBA00023110"/>
    </source>
</evidence>
<dbReference type="SUPFAM" id="SSF109998">
    <property type="entry name" value="Triger factor/SurA peptide-binding domain-like"/>
    <property type="match status" value="1"/>
</dbReference>
<comment type="catalytic activity">
    <reaction evidence="1">
        <text>[protein]-peptidylproline (omega=180) = [protein]-peptidylproline (omega=0)</text>
        <dbReference type="Rhea" id="RHEA:16237"/>
        <dbReference type="Rhea" id="RHEA-COMP:10747"/>
        <dbReference type="Rhea" id="RHEA-COMP:10748"/>
        <dbReference type="ChEBI" id="CHEBI:83833"/>
        <dbReference type="ChEBI" id="CHEBI:83834"/>
        <dbReference type="EC" id="5.2.1.8"/>
    </reaction>
</comment>
<evidence type="ECO:0000256" key="6">
    <source>
        <dbReference type="PROSITE-ProRule" id="PRU00278"/>
    </source>
</evidence>
<keyword evidence="9" id="KW-1185">Reference proteome</keyword>
<accession>A0AAV3X9C5</accession>
<evidence type="ECO:0000256" key="5">
    <source>
        <dbReference type="ARBA" id="ARBA00023235"/>
    </source>
</evidence>
<dbReference type="SUPFAM" id="SSF54534">
    <property type="entry name" value="FKBP-like"/>
    <property type="match status" value="1"/>
</dbReference>
<evidence type="ECO:0000313" key="8">
    <source>
        <dbReference type="EMBL" id="GET37305.1"/>
    </source>
</evidence>
<dbReference type="Pfam" id="PF00639">
    <property type="entry name" value="Rotamase"/>
    <property type="match status" value="1"/>
</dbReference>
<keyword evidence="5 6" id="KW-0413">Isomerase</keyword>
<keyword evidence="3" id="KW-0732">Signal</keyword>
<dbReference type="PANTHER" id="PTHR47245">
    <property type="entry name" value="PEPTIDYLPROLYL ISOMERASE"/>
    <property type="match status" value="1"/>
</dbReference>
<reference evidence="8" key="1">
    <citation type="submission" date="2019-10" db="EMBL/GenBank/DDBJ databases">
        <title>Draft genome sequece of Microseira wollei NIES-4236.</title>
        <authorList>
            <person name="Yamaguchi H."/>
            <person name="Suzuki S."/>
            <person name="Kawachi M."/>
        </authorList>
    </citation>
    <scope>NUCLEOTIDE SEQUENCE</scope>
    <source>
        <strain evidence="8">NIES-4236</strain>
    </source>
</reference>
<sequence>MTDLTRPSIEADEMVFYLKKNLQLKFVNQQILSQKIIEKATQERGITVTAEEIQAEADRIRYERRLEKASQTLAWLAEEMISPEDWEAGMRDRLLAKKLAESLFNREVEKTFAQNKLDYEQILLYQIVVPYQKLAQELFYQIEEEEISFYEAAHLYDIDERRRHLCGYEGKLHRWSLKPDIASAIFSAQPGELIGPLATEQGYHLFLVEEFIPAELTPERSKEIIDKMFKQWLSGELNYVLHNQSDEYLNSG</sequence>
<dbReference type="Gene3D" id="3.10.50.40">
    <property type="match status" value="1"/>
</dbReference>
<protein>
    <recommendedName>
        <fullName evidence="2">peptidylprolyl isomerase</fullName>
        <ecNumber evidence="2">5.2.1.8</ecNumber>
    </recommendedName>
</protein>
<dbReference type="GO" id="GO:0003755">
    <property type="term" value="F:peptidyl-prolyl cis-trans isomerase activity"/>
    <property type="evidence" value="ECO:0007669"/>
    <property type="project" value="UniProtKB-KW"/>
</dbReference>
<dbReference type="Proteomes" id="UP001050975">
    <property type="component" value="Unassembled WGS sequence"/>
</dbReference>
<dbReference type="Gene3D" id="1.10.4030.10">
    <property type="entry name" value="Porin chaperone SurA, peptide-binding domain"/>
    <property type="match status" value="1"/>
</dbReference>
<proteinExistence type="predicted"/>
<dbReference type="EC" id="5.2.1.8" evidence="2"/>
<keyword evidence="4 6" id="KW-0697">Rotamase</keyword>
<evidence type="ECO:0000259" key="7">
    <source>
        <dbReference type="PROSITE" id="PS50198"/>
    </source>
</evidence>
<comment type="caution">
    <text evidence="8">The sequence shown here is derived from an EMBL/GenBank/DDBJ whole genome shotgun (WGS) entry which is preliminary data.</text>
</comment>
<dbReference type="EMBL" id="BLAY01000026">
    <property type="protein sequence ID" value="GET37305.1"/>
    <property type="molecule type" value="Genomic_DNA"/>
</dbReference>
<evidence type="ECO:0000256" key="1">
    <source>
        <dbReference type="ARBA" id="ARBA00000971"/>
    </source>
</evidence>